<protein>
    <recommendedName>
        <fullName evidence="4">DUF1794 domain-containing protein</fullName>
    </recommendedName>
</protein>
<reference evidence="2" key="2">
    <citation type="submission" date="2023-01" db="EMBL/GenBank/DDBJ databases">
        <title>Draft genome sequence of Maritalea porphyrae strain NBRC 107169.</title>
        <authorList>
            <person name="Sun Q."/>
            <person name="Mori K."/>
        </authorList>
    </citation>
    <scope>NUCLEOTIDE SEQUENCE</scope>
    <source>
        <strain evidence="2">NBRC 107169</strain>
    </source>
</reference>
<evidence type="ECO:0000313" key="3">
    <source>
        <dbReference type="Proteomes" id="UP001161405"/>
    </source>
</evidence>
<gene>
    <name evidence="2" type="ORF">GCM10007879_19750</name>
</gene>
<feature type="signal peptide" evidence="1">
    <location>
        <begin position="1"/>
        <end position="25"/>
    </location>
</feature>
<feature type="chain" id="PRO_5046497907" description="DUF1794 domain-containing protein" evidence="1">
    <location>
        <begin position="26"/>
        <end position="172"/>
    </location>
</feature>
<keyword evidence="1" id="KW-0732">Signal</keyword>
<dbReference type="Proteomes" id="UP001161405">
    <property type="component" value="Unassembled WGS sequence"/>
</dbReference>
<evidence type="ECO:0008006" key="4">
    <source>
        <dbReference type="Google" id="ProtNLM"/>
    </source>
</evidence>
<proteinExistence type="predicted"/>
<evidence type="ECO:0000313" key="2">
    <source>
        <dbReference type="EMBL" id="GLQ17726.1"/>
    </source>
</evidence>
<evidence type="ECO:0000256" key="1">
    <source>
        <dbReference type="SAM" id="SignalP"/>
    </source>
</evidence>
<sequence>MNISKTFLAIVMVGFSLLAASPAQSGTREQALLNSYVGNWRGESVLVGSDKPDPFRCRLSVTKGRDAKINYSGRCSLITTNLAVNGTIAYIEESRRYEGAMSTNAGFTGLAIGQQRGNTIRFDLKESKKDRGGSDVRIGAEILLVGDSITVLFEVEFNDSGHVMTADVPFSR</sequence>
<reference evidence="2" key="1">
    <citation type="journal article" date="2014" name="Int. J. Syst. Evol. Microbiol.">
        <title>Complete genome of a new Firmicutes species belonging to the dominant human colonic microbiota ('Ruminococcus bicirculans') reveals two chromosomes and a selective capacity to utilize plant glucans.</title>
        <authorList>
            <consortium name="NISC Comparative Sequencing Program"/>
            <person name="Wegmann U."/>
            <person name="Louis P."/>
            <person name="Goesmann A."/>
            <person name="Henrissat B."/>
            <person name="Duncan S.H."/>
            <person name="Flint H.J."/>
        </authorList>
    </citation>
    <scope>NUCLEOTIDE SEQUENCE</scope>
    <source>
        <strain evidence="2">NBRC 107169</strain>
    </source>
</reference>
<organism evidence="2 3">
    <name type="scientific">Maritalea porphyrae</name>
    <dbReference type="NCBI Taxonomy" id="880732"/>
    <lineage>
        <taxon>Bacteria</taxon>
        <taxon>Pseudomonadati</taxon>
        <taxon>Pseudomonadota</taxon>
        <taxon>Alphaproteobacteria</taxon>
        <taxon>Hyphomicrobiales</taxon>
        <taxon>Devosiaceae</taxon>
        <taxon>Maritalea</taxon>
    </lineage>
</organism>
<dbReference type="EMBL" id="BSNI01000002">
    <property type="protein sequence ID" value="GLQ17726.1"/>
    <property type="molecule type" value="Genomic_DNA"/>
</dbReference>
<keyword evidence="3" id="KW-1185">Reference proteome</keyword>
<comment type="caution">
    <text evidence="2">The sequence shown here is derived from an EMBL/GenBank/DDBJ whole genome shotgun (WGS) entry which is preliminary data.</text>
</comment>
<accession>A0ABQ5UR38</accession>
<dbReference type="RefSeq" id="WP_284364089.1">
    <property type="nucleotide sequence ID" value="NZ_BSNI01000002.1"/>
</dbReference>
<name>A0ABQ5UR38_9HYPH</name>